<organism evidence="5 6">
    <name type="scientific">Alloalcanivorax xenomutans</name>
    <dbReference type="NCBI Taxonomy" id="1094342"/>
    <lineage>
        <taxon>Bacteria</taxon>
        <taxon>Pseudomonadati</taxon>
        <taxon>Pseudomonadota</taxon>
        <taxon>Gammaproteobacteria</taxon>
        <taxon>Oceanospirillales</taxon>
        <taxon>Alcanivoracaceae</taxon>
        <taxon>Alloalcanivorax</taxon>
    </lineage>
</organism>
<comment type="caution">
    <text evidence="5">The sequence shown here is derived from an EMBL/GenBank/DDBJ whole genome shotgun (WGS) entry which is preliminary data.</text>
</comment>
<name>A0A9Q3ZGF5_9GAMM</name>
<accession>A0A9Q3ZGF5</accession>
<dbReference type="InterPro" id="IPR050808">
    <property type="entry name" value="Phage_Integrase"/>
</dbReference>
<dbReference type="PANTHER" id="PTHR30629:SF2">
    <property type="entry name" value="PROPHAGE INTEGRASE INTS-RELATED"/>
    <property type="match status" value="1"/>
</dbReference>
<dbReference type="GO" id="GO:0003677">
    <property type="term" value="F:DNA binding"/>
    <property type="evidence" value="ECO:0007669"/>
    <property type="project" value="InterPro"/>
</dbReference>
<dbReference type="InterPro" id="IPR002104">
    <property type="entry name" value="Integrase_catalytic"/>
</dbReference>
<gene>
    <name evidence="5" type="ORF">LZG35_20025</name>
</gene>
<dbReference type="Gene3D" id="1.10.443.10">
    <property type="entry name" value="Intergrase catalytic core"/>
    <property type="match status" value="1"/>
</dbReference>
<dbReference type="SUPFAM" id="SSF56349">
    <property type="entry name" value="DNA breaking-rejoining enzymes"/>
    <property type="match status" value="1"/>
</dbReference>
<evidence type="ECO:0000256" key="1">
    <source>
        <dbReference type="ARBA" id="ARBA00008857"/>
    </source>
</evidence>
<dbReference type="PANTHER" id="PTHR30629">
    <property type="entry name" value="PROPHAGE INTEGRASE"/>
    <property type="match status" value="1"/>
</dbReference>
<keyword evidence="2" id="KW-0229">DNA integration</keyword>
<dbReference type="PROSITE" id="PS51898">
    <property type="entry name" value="TYR_RECOMBINASE"/>
    <property type="match status" value="1"/>
</dbReference>
<dbReference type="Pfam" id="PF00589">
    <property type="entry name" value="Phage_integrase"/>
    <property type="match status" value="1"/>
</dbReference>
<keyword evidence="6" id="KW-1185">Reference proteome</keyword>
<dbReference type="EMBL" id="JAJVKT010000034">
    <property type="protein sequence ID" value="MCE7510931.1"/>
    <property type="molecule type" value="Genomic_DNA"/>
</dbReference>
<evidence type="ECO:0000259" key="4">
    <source>
        <dbReference type="PROSITE" id="PS51898"/>
    </source>
</evidence>
<feature type="domain" description="Tyr recombinase" evidence="4">
    <location>
        <begin position="1"/>
        <end position="139"/>
    </location>
</feature>
<dbReference type="CDD" id="cd00801">
    <property type="entry name" value="INT_P4_C"/>
    <property type="match status" value="1"/>
</dbReference>
<evidence type="ECO:0000256" key="3">
    <source>
        <dbReference type="ARBA" id="ARBA00023172"/>
    </source>
</evidence>
<sequence length="165" mass="19047">MRPGELRQAKWEEFDLEAGMWEVPAERMKMRVPHLVPLSPQTLATLEQLRELTGNTELLFPGRSNIRKPISDNTWRQALHAMGYKVTAHGFRATASTLLNEMGYRADAIERQLSHGERNKVRAAYNRAEYLEERREMMNHWGGYLAALENGQKVVPIHHKKQQAS</sequence>
<dbReference type="RefSeq" id="WP_205475329.1">
    <property type="nucleotide sequence ID" value="NZ_CP012331.1"/>
</dbReference>
<dbReference type="InterPro" id="IPR013762">
    <property type="entry name" value="Integrase-like_cat_sf"/>
</dbReference>
<reference evidence="5" key="1">
    <citation type="submission" date="2022-01" db="EMBL/GenBank/DDBJ databases">
        <authorList>
            <person name="Karlyshev A.V."/>
            <person name="Jaspars M."/>
        </authorList>
    </citation>
    <scope>NUCLEOTIDE SEQUENCE</scope>
    <source>
        <strain evidence="5">AGSA3-2</strain>
    </source>
</reference>
<keyword evidence="3" id="KW-0233">DNA recombination</keyword>
<dbReference type="Proteomes" id="UP001107961">
    <property type="component" value="Unassembled WGS sequence"/>
</dbReference>
<evidence type="ECO:0000313" key="5">
    <source>
        <dbReference type="EMBL" id="MCE7510931.1"/>
    </source>
</evidence>
<dbReference type="GO" id="GO:0015074">
    <property type="term" value="P:DNA integration"/>
    <property type="evidence" value="ECO:0007669"/>
    <property type="project" value="UniProtKB-KW"/>
</dbReference>
<evidence type="ECO:0000256" key="2">
    <source>
        <dbReference type="ARBA" id="ARBA00022908"/>
    </source>
</evidence>
<dbReference type="InterPro" id="IPR011010">
    <property type="entry name" value="DNA_brk_join_enz"/>
</dbReference>
<evidence type="ECO:0000313" key="6">
    <source>
        <dbReference type="Proteomes" id="UP001107961"/>
    </source>
</evidence>
<dbReference type="AlphaFoldDB" id="A0A9Q3ZGF5"/>
<protein>
    <submittedName>
        <fullName evidence="5">Site-specific integrase</fullName>
    </submittedName>
</protein>
<proteinExistence type="inferred from homology"/>
<comment type="similarity">
    <text evidence="1">Belongs to the 'phage' integrase family.</text>
</comment>
<dbReference type="GO" id="GO:0006310">
    <property type="term" value="P:DNA recombination"/>
    <property type="evidence" value="ECO:0007669"/>
    <property type="project" value="UniProtKB-KW"/>
</dbReference>